<organism evidence="9 10">
    <name type="scientific">Cellulomonas pakistanensis</name>
    <dbReference type="NCBI Taxonomy" id="992287"/>
    <lineage>
        <taxon>Bacteria</taxon>
        <taxon>Bacillati</taxon>
        <taxon>Actinomycetota</taxon>
        <taxon>Actinomycetes</taxon>
        <taxon>Micrococcales</taxon>
        <taxon>Cellulomonadaceae</taxon>
        <taxon>Cellulomonas</taxon>
    </lineage>
</organism>
<name>A0A919PA42_9CELL</name>
<dbReference type="Proteomes" id="UP000642125">
    <property type="component" value="Unassembled WGS sequence"/>
</dbReference>
<keyword evidence="4 5" id="KW-0694">RNA-binding</keyword>
<keyword evidence="1 5" id="KW-0540">Nuclease</keyword>
<accession>A0A919PA42</accession>
<comment type="caution">
    <text evidence="9">The sequence shown here is derived from an EMBL/GenBank/DDBJ whole genome shotgun (WGS) entry which is preliminary data.</text>
</comment>
<dbReference type="SMART" id="SM00471">
    <property type="entry name" value="HDc"/>
    <property type="match status" value="1"/>
</dbReference>
<evidence type="ECO:0000256" key="3">
    <source>
        <dbReference type="ARBA" id="ARBA00022801"/>
    </source>
</evidence>
<gene>
    <name evidence="5" type="primary">rny</name>
    <name evidence="9" type="ORF">Cpa01nite_25810</name>
</gene>
<keyword evidence="10" id="KW-1185">Reference proteome</keyword>
<dbReference type="PANTHER" id="PTHR12826">
    <property type="entry name" value="RIBONUCLEASE Y"/>
    <property type="match status" value="1"/>
</dbReference>
<dbReference type="EC" id="3.1.-.-" evidence="5 6"/>
<comment type="similarity">
    <text evidence="5">Belongs to the RNase Y family.</text>
</comment>
<keyword evidence="2 5" id="KW-0255">Endonuclease</keyword>
<dbReference type="SUPFAM" id="SSF109604">
    <property type="entry name" value="HD-domain/PDEase-like"/>
    <property type="match status" value="1"/>
</dbReference>
<reference evidence="9" key="1">
    <citation type="submission" date="2021-01" db="EMBL/GenBank/DDBJ databases">
        <title>Whole genome shotgun sequence of Cellulomonas pakistanensis NBRC 110800.</title>
        <authorList>
            <person name="Komaki H."/>
            <person name="Tamura T."/>
        </authorList>
    </citation>
    <scope>NUCLEOTIDE SEQUENCE</scope>
    <source>
        <strain evidence="9">NBRC 110800</strain>
    </source>
</reference>
<dbReference type="InterPro" id="IPR004087">
    <property type="entry name" value="KH_dom"/>
</dbReference>
<feature type="region of interest" description="Disordered" evidence="7">
    <location>
        <begin position="123"/>
        <end position="160"/>
    </location>
</feature>
<evidence type="ECO:0000259" key="8">
    <source>
        <dbReference type="PROSITE" id="PS51831"/>
    </source>
</evidence>
<dbReference type="CDD" id="cd22431">
    <property type="entry name" value="KH-I_RNaseY"/>
    <property type="match status" value="1"/>
</dbReference>
<keyword evidence="3 5" id="KW-0378">Hydrolase</keyword>
<dbReference type="InterPro" id="IPR004088">
    <property type="entry name" value="KH_dom_type_1"/>
</dbReference>
<feature type="compositionally biased region" description="Basic and acidic residues" evidence="7">
    <location>
        <begin position="73"/>
        <end position="89"/>
    </location>
</feature>
<evidence type="ECO:0000256" key="2">
    <source>
        <dbReference type="ARBA" id="ARBA00022759"/>
    </source>
</evidence>
<protein>
    <recommendedName>
        <fullName evidence="5 6">Ribonuclease Y</fullName>
        <shortName evidence="5">RNase Y</shortName>
        <ecNumber evidence="5 6">3.1.-.-</ecNumber>
    </recommendedName>
</protein>
<dbReference type="PROSITE" id="PS50084">
    <property type="entry name" value="KH_TYPE_1"/>
    <property type="match status" value="1"/>
</dbReference>
<dbReference type="EMBL" id="BONO01000020">
    <property type="protein sequence ID" value="GIG37200.1"/>
    <property type="molecule type" value="Genomic_DNA"/>
</dbReference>
<dbReference type="GO" id="GO:0004521">
    <property type="term" value="F:RNA endonuclease activity"/>
    <property type="evidence" value="ECO:0007669"/>
    <property type="project" value="UniProtKB-UniRule"/>
</dbReference>
<dbReference type="RefSeq" id="WP_203669197.1">
    <property type="nucleotide sequence ID" value="NZ_BONO01000020.1"/>
</dbReference>
<evidence type="ECO:0000313" key="9">
    <source>
        <dbReference type="EMBL" id="GIG37200.1"/>
    </source>
</evidence>
<dbReference type="InterPro" id="IPR036612">
    <property type="entry name" value="KH_dom_type_1_sf"/>
</dbReference>
<dbReference type="GO" id="GO:0006402">
    <property type="term" value="P:mRNA catabolic process"/>
    <property type="evidence" value="ECO:0007669"/>
    <property type="project" value="UniProtKB-UniRule"/>
</dbReference>
<dbReference type="InterPro" id="IPR017705">
    <property type="entry name" value="Ribonuclease_Y"/>
</dbReference>
<evidence type="ECO:0000256" key="4">
    <source>
        <dbReference type="ARBA" id="ARBA00022884"/>
    </source>
</evidence>
<dbReference type="GO" id="GO:0016787">
    <property type="term" value="F:hydrolase activity"/>
    <property type="evidence" value="ECO:0007669"/>
    <property type="project" value="UniProtKB-KW"/>
</dbReference>
<dbReference type="HAMAP" id="MF_00335">
    <property type="entry name" value="RNase_Y"/>
    <property type="match status" value="1"/>
</dbReference>
<proteinExistence type="inferred from homology"/>
<dbReference type="Pfam" id="PF00013">
    <property type="entry name" value="KH_1"/>
    <property type="match status" value="1"/>
</dbReference>
<dbReference type="InterPro" id="IPR006675">
    <property type="entry name" value="HDIG_dom"/>
</dbReference>
<dbReference type="GO" id="GO:0003723">
    <property type="term" value="F:RNA binding"/>
    <property type="evidence" value="ECO:0007669"/>
    <property type="project" value="UniProtKB-UniRule"/>
</dbReference>
<evidence type="ECO:0000256" key="5">
    <source>
        <dbReference type="HAMAP-Rule" id="MF_00335"/>
    </source>
</evidence>
<evidence type="ECO:0000256" key="1">
    <source>
        <dbReference type="ARBA" id="ARBA00022722"/>
    </source>
</evidence>
<comment type="function">
    <text evidence="5">Endoribonuclease that initiates mRNA decay.</text>
</comment>
<dbReference type="PROSITE" id="PS51831">
    <property type="entry name" value="HD"/>
    <property type="match status" value="1"/>
</dbReference>
<dbReference type="PANTHER" id="PTHR12826:SF15">
    <property type="entry name" value="RIBONUCLEASE Y"/>
    <property type="match status" value="1"/>
</dbReference>
<dbReference type="SUPFAM" id="SSF54791">
    <property type="entry name" value="Eukaryotic type KH-domain (KH-domain type I)"/>
    <property type="match status" value="1"/>
</dbReference>
<evidence type="ECO:0000256" key="6">
    <source>
        <dbReference type="NCBIfam" id="TIGR03319"/>
    </source>
</evidence>
<feature type="region of interest" description="Disordered" evidence="7">
    <location>
        <begin position="54"/>
        <end position="89"/>
    </location>
</feature>
<dbReference type="SMART" id="SM00322">
    <property type="entry name" value="KH"/>
    <property type="match status" value="1"/>
</dbReference>
<evidence type="ECO:0000313" key="10">
    <source>
        <dbReference type="Proteomes" id="UP000642125"/>
    </source>
</evidence>
<dbReference type="GO" id="GO:0005886">
    <property type="term" value="C:plasma membrane"/>
    <property type="evidence" value="ECO:0007669"/>
    <property type="project" value="UniProtKB-UniRule"/>
</dbReference>
<dbReference type="CDD" id="cd00077">
    <property type="entry name" value="HDc"/>
    <property type="match status" value="1"/>
</dbReference>
<dbReference type="Pfam" id="PF01966">
    <property type="entry name" value="HD"/>
    <property type="match status" value="1"/>
</dbReference>
<dbReference type="Gene3D" id="1.10.3210.10">
    <property type="entry name" value="Hypothetical protein af1432"/>
    <property type="match status" value="1"/>
</dbReference>
<dbReference type="NCBIfam" id="TIGR03319">
    <property type="entry name" value="RNase_Y"/>
    <property type="match status" value="1"/>
</dbReference>
<dbReference type="InterPro" id="IPR006674">
    <property type="entry name" value="HD_domain"/>
</dbReference>
<sequence length="530" mass="56152">MQDVAIIVGLLAACLVALVLVLLARREAAAVRRQAQEDVRDIRDEARTALADAQRREARAVEREESAAAAERTATERERAARSAEDAAAELRRRAAEQAATAASAAGERVAAAEREATQVLADAQRTAAEQTAEAERRAAERLAAAEREATERLEATSGLTADEARAELLRQLTAEAATSASASVRRIEAQARRTADARVRRVLATAAQRAAVATSSQSAVTLLPLPSDEMKGRIIGKEGRNIRLFEALTGVNVLVDETPDTVVLSCFDPDRREVAQVALEALMADGRINPQRIEAAYAEALAGADDRSDEAGHAAAERAGVRGLDPELVRVLGRLRLRTSFGQNVLEHLVESALVAAQVAGEIGADVDVARRAALLHDLGKALTGEVPGTHAQVGAALAARHGESAAVVNGIAAHHDEVPAETVEAVLVQVADAMSAARPGARREDTDQHVERLEALEELVASHAGVRRALAMAAGREMRVVVEPSQVPDTEIGRLAVEIARHIEQDLSYPGEIKVTVVREVRASATAG</sequence>
<dbReference type="InterPro" id="IPR003607">
    <property type="entry name" value="HD/PDEase_dom"/>
</dbReference>
<evidence type="ECO:0000256" key="7">
    <source>
        <dbReference type="SAM" id="MobiDB-lite"/>
    </source>
</evidence>
<feature type="compositionally biased region" description="Basic and acidic residues" evidence="7">
    <location>
        <begin position="54"/>
        <end position="66"/>
    </location>
</feature>
<feature type="compositionally biased region" description="Basic and acidic residues" evidence="7">
    <location>
        <begin position="134"/>
        <end position="155"/>
    </location>
</feature>
<dbReference type="NCBIfam" id="TIGR00277">
    <property type="entry name" value="HDIG"/>
    <property type="match status" value="1"/>
</dbReference>
<dbReference type="AlphaFoldDB" id="A0A919PA42"/>
<feature type="domain" description="HD" evidence="8">
    <location>
        <begin position="346"/>
        <end position="439"/>
    </location>
</feature>